<reference evidence="7" key="1">
    <citation type="journal article" date="2020" name="J Insects Food Feed">
        <title>The yellow mealworm (Tenebrio molitor) genome: a resource for the emerging insects as food and feed industry.</title>
        <authorList>
            <person name="Eriksson T."/>
            <person name="Andere A."/>
            <person name="Kelstrup H."/>
            <person name="Emery V."/>
            <person name="Picard C."/>
        </authorList>
    </citation>
    <scope>NUCLEOTIDE SEQUENCE</scope>
    <source>
        <strain evidence="7">Stoneville</strain>
        <tissue evidence="7">Whole head</tissue>
    </source>
</reference>
<dbReference type="EMBL" id="JABDTM020028319">
    <property type="protein sequence ID" value="KAH0809121.1"/>
    <property type="molecule type" value="Genomic_DNA"/>
</dbReference>
<proteinExistence type="inferred from homology"/>
<protein>
    <recommendedName>
        <fullName evidence="9">2-(3-amino-3-carboxypropyl)histidine synthase</fullName>
    </recommendedName>
</protein>
<dbReference type="InterPro" id="IPR016435">
    <property type="entry name" value="DPH1/DPH2"/>
</dbReference>
<comment type="caution">
    <text evidence="7">The sequence shown here is derived from an EMBL/GenBank/DDBJ whole genome shotgun (WGS) entry which is preliminary data.</text>
</comment>
<evidence type="ECO:0000256" key="6">
    <source>
        <dbReference type="ARBA" id="ARBA00023014"/>
    </source>
</evidence>
<keyword evidence="4" id="KW-0479">Metal-binding</keyword>
<gene>
    <name evidence="7" type="ORF">GEV33_013661</name>
</gene>
<dbReference type="FunFam" id="3.40.50.11860:FF:000001">
    <property type="entry name" value="2-(3-amino-3-carboxypropyl)histidine synthase subunit 2"/>
    <property type="match status" value="1"/>
</dbReference>
<comment type="pathway">
    <text evidence="2">Protein modification; peptidyl-diphthamide biosynthesis.</text>
</comment>
<dbReference type="GO" id="GO:0051536">
    <property type="term" value="F:iron-sulfur cluster binding"/>
    <property type="evidence" value="ECO:0007669"/>
    <property type="project" value="UniProtKB-KW"/>
</dbReference>
<evidence type="ECO:0000256" key="4">
    <source>
        <dbReference type="ARBA" id="ARBA00022723"/>
    </source>
</evidence>
<evidence type="ECO:0000256" key="3">
    <source>
        <dbReference type="ARBA" id="ARBA00006179"/>
    </source>
</evidence>
<comment type="similarity">
    <text evidence="3">Belongs to the DPH1/DPH2 family. DPH2 subfamily.</text>
</comment>
<dbReference type="PANTHER" id="PTHR10762:SF2">
    <property type="entry name" value="2-(3-AMINO-3-CARBOXYPROPYL)HISTIDINE SYNTHASE SUBUNIT 2"/>
    <property type="match status" value="1"/>
</dbReference>
<accession>A0A8J6LDK9</accession>
<evidence type="ECO:0000313" key="7">
    <source>
        <dbReference type="EMBL" id="KAH0809121.1"/>
    </source>
</evidence>
<dbReference type="OrthoDB" id="449241at2759"/>
<dbReference type="SFLD" id="SFLDS00032">
    <property type="entry name" value="Radical_SAM_3-amino-3-carboxyp"/>
    <property type="match status" value="1"/>
</dbReference>
<dbReference type="GO" id="GO:0090560">
    <property type="term" value="F:2-(3-amino-3-carboxypropyl)histidine synthase activity"/>
    <property type="evidence" value="ECO:0007669"/>
    <property type="project" value="InterPro"/>
</dbReference>
<dbReference type="SFLD" id="SFLDG01121">
    <property type="entry name" value="Diphthamide_biosynthesis"/>
    <property type="match status" value="1"/>
</dbReference>
<dbReference type="NCBIfam" id="TIGR00322">
    <property type="entry name" value="diphth2_R"/>
    <property type="match status" value="1"/>
</dbReference>
<dbReference type="GO" id="GO:0046872">
    <property type="term" value="F:metal ion binding"/>
    <property type="evidence" value="ECO:0007669"/>
    <property type="project" value="UniProtKB-KW"/>
</dbReference>
<dbReference type="Proteomes" id="UP000719412">
    <property type="component" value="Unassembled WGS sequence"/>
</dbReference>
<dbReference type="GO" id="GO:0017183">
    <property type="term" value="P:protein histidyl modification to diphthamide"/>
    <property type="evidence" value="ECO:0007669"/>
    <property type="project" value="InterPro"/>
</dbReference>
<keyword evidence="6" id="KW-0411">Iron-sulfur</keyword>
<name>A0A8J6LDK9_TENMO</name>
<keyword evidence="5" id="KW-0408">Iron</keyword>
<evidence type="ECO:0000256" key="1">
    <source>
        <dbReference type="ARBA" id="ARBA00001966"/>
    </source>
</evidence>
<evidence type="ECO:0008006" key="9">
    <source>
        <dbReference type="Google" id="ProtNLM"/>
    </source>
</evidence>
<comment type="cofactor">
    <cofactor evidence="1">
        <name>[4Fe-4S] cluster</name>
        <dbReference type="ChEBI" id="CHEBI:49883"/>
    </cofactor>
</comment>
<evidence type="ECO:0000256" key="2">
    <source>
        <dbReference type="ARBA" id="ARBA00005156"/>
    </source>
</evidence>
<sequence>MSQFSTNEAVSLEKGVDPVINPATRPEFIDEVYETERCLEWIRSNNFQKVCLQFPDHLLSDSSEVALRLERSLNQIIYILADTAYESCCVDYVAAAHVTADAIIHFGPVCFSKTCATIPYLNIYEKSPLDLDRLHRCFTETFQNGGDNAVILLDTAFVHLQGEVQDKFPSSVVKSIDSDDLSLKNETVVFIGGRNQERKLPNLKFSHKPKNIYYFDQDEGPRLINYEQDEKVLRRRYFLIEKIKDSNTVGIVIGTLGVKNYLQAIERIKKLLKLHNKKYYMVSVGKPTVAKLANFPEIEIYVVVTCALNEIYDSRDFYKPIVTMYDVEVALNPSSSSLNFSYDYNDVISRPISDVISDSSDVSLLTGTIRGGSNVSMGSELVAKQEGAVALNTTHGAGFLAARSWKGLERDLGRSEVKMAEEGRRGIAQQYSEETH</sequence>
<dbReference type="PANTHER" id="PTHR10762">
    <property type="entry name" value="DIPHTHAMIDE BIOSYNTHESIS PROTEIN"/>
    <property type="match status" value="1"/>
</dbReference>
<dbReference type="AlphaFoldDB" id="A0A8J6LDK9"/>
<dbReference type="Pfam" id="PF01866">
    <property type="entry name" value="Diphthamide_syn"/>
    <property type="match status" value="1"/>
</dbReference>
<evidence type="ECO:0000256" key="5">
    <source>
        <dbReference type="ARBA" id="ARBA00023004"/>
    </source>
</evidence>
<organism evidence="7 8">
    <name type="scientific">Tenebrio molitor</name>
    <name type="common">Yellow mealworm beetle</name>
    <dbReference type="NCBI Taxonomy" id="7067"/>
    <lineage>
        <taxon>Eukaryota</taxon>
        <taxon>Metazoa</taxon>
        <taxon>Ecdysozoa</taxon>
        <taxon>Arthropoda</taxon>
        <taxon>Hexapoda</taxon>
        <taxon>Insecta</taxon>
        <taxon>Pterygota</taxon>
        <taxon>Neoptera</taxon>
        <taxon>Endopterygota</taxon>
        <taxon>Coleoptera</taxon>
        <taxon>Polyphaga</taxon>
        <taxon>Cucujiformia</taxon>
        <taxon>Tenebrionidae</taxon>
        <taxon>Tenebrio</taxon>
    </lineage>
</organism>
<evidence type="ECO:0000313" key="8">
    <source>
        <dbReference type="Proteomes" id="UP000719412"/>
    </source>
</evidence>
<keyword evidence="8" id="KW-1185">Reference proteome</keyword>
<reference evidence="7" key="2">
    <citation type="submission" date="2021-08" db="EMBL/GenBank/DDBJ databases">
        <authorList>
            <person name="Eriksson T."/>
        </authorList>
    </citation>
    <scope>NUCLEOTIDE SEQUENCE</scope>
    <source>
        <strain evidence="7">Stoneville</strain>
        <tissue evidence="7">Whole head</tissue>
    </source>
</reference>